<keyword evidence="2" id="KW-1185">Reference proteome</keyword>
<sequence length="377" mass="41230">MDLRVLILLSFLCVQIRAESRTGSILFLDSPSHRFILSRSSDVAVESDSMVLSDVAAAVSVLLGFAPPPSLSADSSSKLNEVLLPNPFDRPRAVLMLEIKGIEDSQQLVDYLDNAQIGSVFRSKVLIDSSNADIQLPDENDVSVVSLDEPLGFDCDAACTDKELHDLASWMGGSYLSDAFETSNGELSVPLTTVSSLKLHMSKNADREFIMSLLSLIHNVRWAMEMHEDFSGSTHSPAELMTGCFTGIKALQEQYGPDGITQQGLELFFTTLSKLFKSLQTSYKGQIVGVFSFGGKYDPESSSLLNVNFTSQSSSRSLKEVAGSTNSTTTSEVQLVRWSLAWITGIIFLISTLLGVHFLLNMPLTRDTLLYSNVKLD</sequence>
<dbReference type="OMA" id="ECNAACI"/>
<proteinExistence type="predicted"/>
<dbReference type="KEGG" id="nnu:104585816"/>
<dbReference type="RefSeq" id="XP_010241117.1">
    <property type="nucleotide sequence ID" value="XM_010242815.2"/>
</dbReference>
<reference evidence="3" key="1">
    <citation type="submission" date="2025-08" db="UniProtKB">
        <authorList>
            <consortium name="RefSeq"/>
        </authorList>
    </citation>
    <scope>IDENTIFICATION</scope>
</reference>
<organism evidence="2 3">
    <name type="scientific">Nelumbo nucifera</name>
    <name type="common">Sacred lotus</name>
    <dbReference type="NCBI Taxonomy" id="4432"/>
    <lineage>
        <taxon>Eukaryota</taxon>
        <taxon>Viridiplantae</taxon>
        <taxon>Streptophyta</taxon>
        <taxon>Embryophyta</taxon>
        <taxon>Tracheophyta</taxon>
        <taxon>Spermatophyta</taxon>
        <taxon>Magnoliopsida</taxon>
        <taxon>Proteales</taxon>
        <taxon>Nelumbonaceae</taxon>
        <taxon>Nelumbo</taxon>
    </lineage>
</organism>
<protein>
    <submittedName>
        <fullName evidence="3">Uncharacterized protein LOC104585816</fullName>
    </submittedName>
</protein>
<dbReference type="OrthoDB" id="1928130at2759"/>
<evidence type="ECO:0000259" key="1">
    <source>
        <dbReference type="Pfam" id="PF25070"/>
    </source>
</evidence>
<feature type="domain" description="DUF7794" evidence="1">
    <location>
        <begin position="22"/>
        <end position="293"/>
    </location>
</feature>
<dbReference type="STRING" id="4432.A0A1U7YTQ6"/>
<dbReference type="PANTHER" id="PTHR37735">
    <property type="entry name" value="OS08G0567000 PROTEIN"/>
    <property type="match status" value="1"/>
</dbReference>
<dbReference type="eggNOG" id="ENOG502QSGQ">
    <property type="taxonomic scope" value="Eukaryota"/>
</dbReference>
<name>A0A1U7YTQ6_NELNU</name>
<dbReference type="Pfam" id="PF25070">
    <property type="entry name" value="DUF7794"/>
    <property type="match status" value="1"/>
</dbReference>
<dbReference type="PANTHER" id="PTHR37735:SF1">
    <property type="entry name" value="OS08G0567000 PROTEIN"/>
    <property type="match status" value="1"/>
</dbReference>
<evidence type="ECO:0000313" key="2">
    <source>
        <dbReference type="Proteomes" id="UP000189703"/>
    </source>
</evidence>
<evidence type="ECO:0000313" key="3">
    <source>
        <dbReference type="RefSeq" id="XP_010241117.1"/>
    </source>
</evidence>
<dbReference type="GeneID" id="104585816"/>
<gene>
    <name evidence="3" type="primary">LOC104585816</name>
</gene>
<accession>A0A1U7YTQ6</accession>
<dbReference type="FunCoup" id="A0A1U7YTQ6">
    <property type="interactions" value="2888"/>
</dbReference>
<dbReference type="InterPro" id="IPR056696">
    <property type="entry name" value="DUF7794"/>
</dbReference>
<dbReference type="Proteomes" id="UP000189703">
    <property type="component" value="Unplaced"/>
</dbReference>
<dbReference type="AlphaFoldDB" id="A0A1U7YTQ6"/>